<protein>
    <recommendedName>
        <fullName evidence="2">F-box domain-containing protein</fullName>
    </recommendedName>
</protein>
<dbReference type="Gene3D" id="1.20.1280.50">
    <property type="match status" value="1"/>
</dbReference>
<dbReference type="CDD" id="cd09917">
    <property type="entry name" value="F-box_SF"/>
    <property type="match status" value="1"/>
</dbReference>
<feature type="region of interest" description="Disordered" evidence="1">
    <location>
        <begin position="1"/>
        <end position="49"/>
    </location>
</feature>
<accession>A0A3L6RNW8</accession>
<gene>
    <name evidence="3" type="ORF">C2845_PM13G03780</name>
</gene>
<evidence type="ECO:0000313" key="3">
    <source>
        <dbReference type="EMBL" id="RLN05475.1"/>
    </source>
</evidence>
<dbReference type="AlphaFoldDB" id="A0A3L6RNW8"/>
<evidence type="ECO:0000313" key="4">
    <source>
        <dbReference type="Proteomes" id="UP000275267"/>
    </source>
</evidence>
<evidence type="ECO:0000256" key="1">
    <source>
        <dbReference type="SAM" id="MobiDB-lite"/>
    </source>
</evidence>
<dbReference type="OrthoDB" id="695544at2759"/>
<organism evidence="3 4">
    <name type="scientific">Panicum miliaceum</name>
    <name type="common">Proso millet</name>
    <name type="synonym">Broomcorn millet</name>
    <dbReference type="NCBI Taxonomy" id="4540"/>
    <lineage>
        <taxon>Eukaryota</taxon>
        <taxon>Viridiplantae</taxon>
        <taxon>Streptophyta</taxon>
        <taxon>Embryophyta</taxon>
        <taxon>Tracheophyta</taxon>
        <taxon>Spermatophyta</taxon>
        <taxon>Magnoliopsida</taxon>
        <taxon>Liliopsida</taxon>
        <taxon>Poales</taxon>
        <taxon>Poaceae</taxon>
        <taxon>PACMAD clade</taxon>
        <taxon>Panicoideae</taxon>
        <taxon>Panicodae</taxon>
        <taxon>Paniceae</taxon>
        <taxon>Panicinae</taxon>
        <taxon>Panicum</taxon>
        <taxon>Panicum sect. Panicum</taxon>
    </lineage>
</organism>
<evidence type="ECO:0000259" key="2">
    <source>
        <dbReference type="Pfam" id="PF12937"/>
    </source>
</evidence>
<dbReference type="Pfam" id="PF12937">
    <property type="entry name" value="F-box-like"/>
    <property type="match status" value="1"/>
</dbReference>
<feature type="region of interest" description="Disordered" evidence="1">
    <location>
        <begin position="300"/>
        <end position="337"/>
    </location>
</feature>
<feature type="domain" description="F-box" evidence="2">
    <location>
        <begin position="56"/>
        <end position="90"/>
    </location>
</feature>
<comment type="caution">
    <text evidence="3">The sequence shown here is derived from an EMBL/GenBank/DDBJ whole genome shotgun (WGS) entry which is preliminary data.</text>
</comment>
<dbReference type="EMBL" id="PQIB02000008">
    <property type="protein sequence ID" value="RLN05475.1"/>
    <property type="molecule type" value="Genomic_DNA"/>
</dbReference>
<dbReference type="InterPro" id="IPR001810">
    <property type="entry name" value="F-box_dom"/>
</dbReference>
<keyword evidence="4" id="KW-1185">Reference proteome</keyword>
<dbReference type="SUPFAM" id="SSF81383">
    <property type="entry name" value="F-box domain"/>
    <property type="match status" value="1"/>
</dbReference>
<feature type="compositionally biased region" description="Basic residues" evidence="1">
    <location>
        <begin position="1"/>
        <end position="12"/>
    </location>
</feature>
<dbReference type="InterPro" id="IPR036047">
    <property type="entry name" value="F-box-like_dom_sf"/>
</dbReference>
<reference evidence="4" key="1">
    <citation type="journal article" date="2019" name="Nat. Commun.">
        <title>The genome of broomcorn millet.</title>
        <authorList>
            <person name="Zou C."/>
            <person name="Miki D."/>
            <person name="Li D."/>
            <person name="Tang Q."/>
            <person name="Xiao L."/>
            <person name="Rajput S."/>
            <person name="Deng P."/>
            <person name="Jia W."/>
            <person name="Huang R."/>
            <person name="Zhang M."/>
            <person name="Sun Y."/>
            <person name="Hu J."/>
            <person name="Fu X."/>
            <person name="Schnable P.S."/>
            <person name="Li F."/>
            <person name="Zhang H."/>
            <person name="Feng B."/>
            <person name="Zhu X."/>
            <person name="Liu R."/>
            <person name="Schnable J.C."/>
            <person name="Zhu J.-K."/>
            <person name="Zhang H."/>
        </authorList>
    </citation>
    <scope>NUCLEOTIDE SEQUENCE [LARGE SCALE GENOMIC DNA]</scope>
</reference>
<dbReference type="PANTHER" id="PTHR36140">
    <property type="entry name" value="F-BOX DOMAIN-CONTAINING PROTEIN-RELATED"/>
    <property type="match status" value="1"/>
</dbReference>
<sequence length="467" mass="50116">MPPPRRGARRRNAAAAKSTRASRRLSVRRGEPFKRGSRGGGGAAAAGDDDGLPLSDESLLLVFSAISATIADLVRCAATCRRWRRLVSADAAFICRRATPRVADPFVRSLALGFFHSRTDAAAPPRFAPLSAAGARLQPSLAALVGGASRVVASRNGRFVLDLRRRASARTTHAVRLGVCNPVTAGCGGSVDVLPPLRGRDSPTGPYACTVITAADERGSEGWHHASYRVLLLYNRRSFTALRCYSSDAGSWGPEAVVTGARIGRNQLAVGPHAAVVHHGVVFWPRLAIALRLDSLQPPRPAVSAAKSKGKTPPPRHTVAGFSPAARQRPSSQATKAERLLGVTPDGRMLRVEADSETIRAYCGRDADAADGDIRGASLTGEKLDWKWTMKQALMRVHTVRLRWLCEKSGLVIFTARNGGDPDTHVYTVDVETKQFRRVATCSEATSSGEMCGYEMDRVTLLTSLGR</sequence>
<name>A0A3L6RNW8_PANMI</name>
<proteinExistence type="predicted"/>
<dbReference type="Proteomes" id="UP000275267">
    <property type="component" value="Unassembled WGS sequence"/>
</dbReference>
<dbReference type="PANTHER" id="PTHR36140:SF1">
    <property type="entry name" value="F-BOX DOMAIN CONTAINING PROTEIN, EXPRESSED"/>
    <property type="match status" value="1"/>
</dbReference>